<dbReference type="Pfam" id="PF03641">
    <property type="entry name" value="Lysine_decarbox"/>
    <property type="match status" value="1"/>
</dbReference>
<dbReference type="GO" id="GO:0005829">
    <property type="term" value="C:cytosol"/>
    <property type="evidence" value="ECO:0007669"/>
    <property type="project" value="TreeGrafter"/>
</dbReference>
<keyword evidence="5" id="KW-1185">Reference proteome</keyword>
<organism evidence="4 5">
    <name type="scientific">Pontivivens ytuae</name>
    <dbReference type="NCBI Taxonomy" id="2789856"/>
    <lineage>
        <taxon>Bacteria</taxon>
        <taxon>Pseudomonadati</taxon>
        <taxon>Pseudomonadota</taxon>
        <taxon>Alphaproteobacteria</taxon>
        <taxon>Rhodobacterales</taxon>
        <taxon>Paracoccaceae</taxon>
        <taxon>Pontivivens</taxon>
    </lineage>
</organism>
<gene>
    <name evidence="4" type="ORF">I0K15_00730</name>
</gene>
<dbReference type="NCBIfam" id="TIGR00730">
    <property type="entry name" value="Rossman fold protein, TIGR00730 family"/>
    <property type="match status" value="1"/>
</dbReference>
<protein>
    <recommendedName>
        <fullName evidence="3">Cytokinin riboside 5'-monophosphate phosphoribohydrolase</fullName>
        <ecNumber evidence="3">3.2.2.n1</ecNumber>
    </recommendedName>
</protein>
<dbReference type="InterPro" id="IPR031100">
    <property type="entry name" value="LOG_fam"/>
</dbReference>
<accession>A0A7S9QCV9</accession>
<dbReference type="GO" id="GO:0008714">
    <property type="term" value="F:AMP nucleosidase activity"/>
    <property type="evidence" value="ECO:0007669"/>
    <property type="project" value="UniProtKB-EC"/>
</dbReference>
<dbReference type="PANTHER" id="PTHR31223">
    <property type="entry name" value="LOG FAMILY PROTEIN YJL055W"/>
    <property type="match status" value="1"/>
</dbReference>
<comment type="similarity">
    <text evidence="2 3">Belongs to the LOG family.</text>
</comment>
<evidence type="ECO:0000313" key="4">
    <source>
        <dbReference type="EMBL" id="QPH54338.1"/>
    </source>
</evidence>
<keyword evidence="3" id="KW-0378">Hydrolase</keyword>
<dbReference type="GO" id="GO:0009691">
    <property type="term" value="P:cytokinin biosynthetic process"/>
    <property type="evidence" value="ECO:0007669"/>
    <property type="project" value="UniProtKB-UniRule"/>
</dbReference>
<evidence type="ECO:0000256" key="1">
    <source>
        <dbReference type="ARBA" id="ARBA00000274"/>
    </source>
</evidence>
<proteinExistence type="inferred from homology"/>
<dbReference type="SUPFAM" id="SSF102405">
    <property type="entry name" value="MCP/YpsA-like"/>
    <property type="match status" value="1"/>
</dbReference>
<evidence type="ECO:0000256" key="3">
    <source>
        <dbReference type="RuleBase" id="RU363015"/>
    </source>
</evidence>
<dbReference type="AlphaFoldDB" id="A0A7S9QCV9"/>
<dbReference type="InterPro" id="IPR005269">
    <property type="entry name" value="LOG"/>
</dbReference>
<sequence length="186" mass="20176">MTSAIPLSVCVFCGSRNGSDPDFRASAEAAGREIARRGWRVVWGAGEIGLMGAVAKAAQDAGGEVFGVIPQHLVDREFGKRDADKYVVTDNMHTRKTVMFANSGAVLALPGGPGTLDELFEVLTWRQLGLHDRPIVLLNINGYWDGLVALIDHVIAQGFAEPSFRAFLTVTETVEEAMKVLDRYAE</sequence>
<dbReference type="EC" id="3.2.2.n1" evidence="3"/>
<name>A0A7S9QCV9_9RHOB</name>
<dbReference type="PANTHER" id="PTHR31223:SF70">
    <property type="entry name" value="LOG FAMILY PROTEIN YJL055W"/>
    <property type="match status" value="1"/>
</dbReference>
<comment type="catalytic activity">
    <reaction evidence="1">
        <text>AMP + H2O = D-ribose 5-phosphate + adenine</text>
        <dbReference type="Rhea" id="RHEA:20129"/>
        <dbReference type="ChEBI" id="CHEBI:15377"/>
        <dbReference type="ChEBI" id="CHEBI:16708"/>
        <dbReference type="ChEBI" id="CHEBI:78346"/>
        <dbReference type="ChEBI" id="CHEBI:456215"/>
        <dbReference type="EC" id="3.2.2.4"/>
    </reaction>
</comment>
<evidence type="ECO:0000313" key="5">
    <source>
        <dbReference type="Proteomes" id="UP000594800"/>
    </source>
</evidence>
<dbReference type="EMBL" id="CP064942">
    <property type="protein sequence ID" value="QPH54338.1"/>
    <property type="molecule type" value="Genomic_DNA"/>
</dbReference>
<dbReference type="Gene3D" id="3.40.50.450">
    <property type="match status" value="1"/>
</dbReference>
<dbReference type="Proteomes" id="UP000594800">
    <property type="component" value="Chromosome"/>
</dbReference>
<evidence type="ECO:0000256" key="2">
    <source>
        <dbReference type="ARBA" id="ARBA00006763"/>
    </source>
</evidence>
<reference evidence="4 5" key="1">
    <citation type="submission" date="2020-11" db="EMBL/GenBank/DDBJ databases">
        <title>Description of Pontivivens ytuae sp. nov. isolated from deep sea sediment of Mariana Trench.</title>
        <authorList>
            <person name="Wang Z."/>
            <person name="Sun Q.-L."/>
            <person name="Xu X.-D."/>
            <person name="Tang Y.-Z."/>
            <person name="Zhang J."/>
        </authorList>
    </citation>
    <scope>NUCLEOTIDE SEQUENCE [LARGE SCALE GENOMIC DNA]</scope>
    <source>
        <strain evidence="4 5">MT2928</strain>
    </source>
</reference>
<dbReference type="RefSeq" id="WP_196103547.1">
    <property type="nucleotide sequence ID" value="NZ_CP064942.1"/>
</dbReference>
<keyword evidence="3" id="KW-0203">Cytokinin biosynthesis</keyword>
<dbReference type="KEGG" id="poz:I0K15_00730"/>